<evidence type="ECO:0000313" key="2">
    <source>
        <dbReference type="Proteomes" id="UP001221757"/>
    </source>
</evidence>
<dbReference type="PANTHER" id="PTHR35871:SF1">
    <property type="entry name" value="CXC1-LIKE CYSTEINE CLUSTER ASSOCIATED WITH KDZ TRANSPOSASES DOMAIN-CONTAINING PROTEIN"/>
    <property type="match status" value="1"/>
</dbReference>
<keyword evidence="2" id="KW-1185">Reference proteome</keyword>
<gene>
    <name evidence="1" type="ORF">B0H17DRAFT_836063</name>
</gene>
<protein>
    <recommendedName>
        <fullName evidence="3">Transposase</fullName>
    </recommendedName>
</protein>
<evidence type="ECO:0000313" key="1">
    <source>
        <dbReference type="EMBL" id="KAJ7685853.1"/>
    </source>
</evidence>
<dbReference type="Proteomes" id="UP001221757">
    <property type="component" value="Unassembled WGS sequence"/>
</dbReference>
<feature type="non-terminal residue" evidence="1">
    <location>
        <position position="143"/>
    </location>
</feature>
<reference evidence="1" key="1">
    <citation type="submission" date="2023-03" db="EMBL/GenBank/DDBJ databases">
        <title>Massive genome expansion in bonnet fungi (Mycena s.s.) driven by repeated elements and novel gene families across ecological guilds.</title>
        <authorList>
            <consortium name="Lawrence Berkeley National Laboratory"/>
            <person name="Harder C.B."/>
            <person name="Miyauchi S."/>
            <person name="Viragh M."/>
            <person name="Kuo A."/>
            <person name="Thoen E."/>
            <person name="Andreopoulos B."/>
            <person name="Lu D."/>
            <person name="Skrede I."/>
            <person name="Drula E."/>
            <person name="Henrissat B."/>
            <person name="Morin E."/>
            <person name="Kohler A."/>
            <person name="Barry K."/>
            <person name="LaButti K."/>
            <person name="Morin E."/>
            <person name="Salamov A."/>
            <person name="Lipzen A."/>
            <person name="Mereny Z."/>
            <person name="Hegedus B."/>
            <person name="Baldrian P."/>
            <person name="Stursova M."/>
            <person name="Weitz H."/>
            <person name="Taylor A."/>
            <person name="Grigoriev I.V."/>
            <person name="Nagy L.G."/>
            <person name="Martin F."/>
            <person name="Kauserud H."/>
        </authorList>
    </citation>
    <scope>NUCLEOTIDE SEQUENCE</scope>
    <source>
        <strain evidence="1">CBHHK067</strain>
    </source>
</reference>
<dbReference type="PANTHER" id="PTHR35871">
    <property type="entry name" value="EXPRESSED PROTEIN"/>
    <property type="match status" value="1"/>
</dbReference>
<sequence length="143" mass="17385">YVATPEFQARLHVKRKIKIRTVQWWMKKMGYRWRKEPKGMYSDGHERADVVHYRQNVFLPRWRELEARSRWWNSAYTDEEIDFEARMRAYMSSAIDARVVVIWRHDESTFYANDRRELRWVHNTEKAAIKVKGEGASQMVGDF</sequence>
<accession>A0AAD7D8Y2</accession>
<feature type="non-terminal residue" evidence="1">
    <location>
        <position position="1"/>
    </location>
</feature>
<proteinExistence type="predicted"/>
<comment type="caution">
    <text evidence="1">The sequence shown here is derived from an EMBL/GenBank/DDBJ whole genome shotgun (WGS) entry which is preliminary data.</text>
</comment>
<organism evidence="1 2">
    <name type="scientific">Mycena rosella</name>
    <name type="common">Pink bonnet</name>
    <name type="synonym">Agaricus rosellus</name>
    <dbReference type="NCBI Taxonomy" id="1033263"/>
    <lineage>
        <taxon>Eukaryota</taxon>
        <taxon>Fungi</taxon>
        <taxon>Dikarya</taxon>
        <taxon>Basidiomycota</taxon>
        <taxon>Agaricomycotina</taxon>
        <taxon>Agaricomycetes</taxon>
        <taxon>Agaricomycetidae</taxon>
        <taxon>Agaricales</taxon>
        <taxon>Marasmiineae</taxon>
        <taxon>Mycenaceae</taxon>
        <taxon>Mycena</taxon>
    </lineage>
</organism>
<dbReference type="AlphaFoldDB" id="A0AAD7D8Y2"/>
<dbReference type="EMBL" id="JARKIE010000102">
    <property type="protein sequence ID" value="KAJ7685853.1"/>
    <property type="molecule type" value="Genomic_DNA"/>
</dbReference>
<evidence type="ECO:0008006" key="3">
    <source>
        <dbReference type="Google" id="ProtNLM"/>
    </source>
</evidence>
<name>A0AAD7D8Y2_MYCRO</name>